<evidence type="ECO:0000313" key="1">
    <source>
        <dbReference type="EMBL" id="CAB3924965.1"/>
    </source>
</evidence>
<accession>A0A2M9GPZ9</accession>
<evidence type="ECO:0000313" key="2">
    <source>
        <dbReference type="Proteomes" id="UP000494122"/>
    </source>
</evidence>
<reference evidence="1 2" key="1">
    <citation type="submission" date="2020-04" db="EMBL/GenBank/DDBJ databases">
        <authorList>
            <person name="De Canck E."/>
        </authorList>
    </citation>
    <scope>NUCLEOTIDE SEQUENCE [LARGE SCALE GENOMIC DNA]</scope>
    <source>
        <strain evidence="1 2">LMG 3328</strain>
    </source>
</reference>
<organism evidence="1 2">
    <name type="scientific">Achromobacter ruhlandii</name>
    <dbReference type="NCBI Taxonomy" id="72557"/>
    <lineage>
        <taxon>Bacteria</taxon>
        <taxon>Pseudomonadati</taxon>
        <taxon>Pseudomonadota</taxon>
        <taxon>Betaproteobacteria</taxon>
        <taxon>Burkholderiales</taxon>
        <taxon>Alcaligenaceae</taxon>
        <taxon>Achromobacter</taxon>
    </lineage>
</organism>
<dbReference type="Proteomes" id="UP000494122">
    <property type="component" value="Unassembled WGS sequence"/>
</dbReference>
<dbReference type="EMBL" id="CADILE010000028">
    <property type="protein sequence ID" value="CAB3924965.1"/>
    <property type="molecule type" value="Genomic_DNA"/>
</dbReference>
<dbReference type="AlphaFoldDB" id="A0A2M9GPZ9"/>
<gene>
    <name evidence="1" type="ORF">LMG3328_05742</name>
</gene>
<protein>
    <submittedName>
        <fullName evidence="1">Uncharacterized protein</fullName>
    </submittedName>
</protein>
<name>A0A2M9GPZ9_9BURK</name>
<sequence length="94" mass="10461">MQKVTFTYKNGRERMLSARDAELLQRLGKGTYLTRDMTANRPLSVVMPVADNKDVDLNSLDGEALHALARERGVKVHHKAGADKVRSALREAAE</sequence>
<proteinExistence type="predicted"/>
<dbReference type="RefSeq" id="WP_100509546.1">
    <property type="nucleotide sequence ID" value="NZ_CADILE010000028.1"/>
</dbReference>